<evidence type="ECO:0000313" key="2">
    <source>
        <dbReference type="Proteomes" id="UP000067738"/>
    </source>
</evidence>
<name>A0A0U3EKK8_9EURY</name>
<proteinExistence type="predicted"/>
<dbReference type="Proteomes" id="UP000067738">
    <property type="component" value="Chromosome"/>
</dbReference>
<protein>
    <submittedName>
        <fullName evidence="1">Uncharacterized protein</fullName>
    </submittedName>
</protein>
<dbReference type="EMBL" id="CP011266">
    <property type="protein sequence ID" value="ALT69101.1"/>
    <property type="molecule type" value="Genomic_DNA"/>
</dbReference>
<reference evidence="1 2" key="1">
    <citation type="submission" date="2015-04" db="EMBL/GenBank/DDBJ databases">
        <title>The complete genome sequence of the rumen methanogen Methanobrevibacter millerae SM9.</title>
        <authorList>
            <person name="Leahy S.C."/>
            <person name="Kelly W.J."/>
            <person name="Pacheco D.M."/>
            <person name="Li D."/>
            <person name="Altermann E."/>
            <person name="Attwood G.T."/>
        </authorList>
    </citation>
    <scope>NUCLEOTIDE SEQUENCE [LARGE SCALE GENOMIC DNA]</scope>
    <source>
        <strain evidence="1 2">SM9</strain>
    </source>
</reference>
<dbReference type="KEGG" id="mmil:sm9_1320"/>
<evidence type="ECO:0000313" key="1">
    <source>
        <dbReference type="EMBL" id="ALT69101.1"/>
    </source>
</evidence>
<dbReference type="AlphaFoldDB" id="A0A0U3EKK8"/>
<accession>A0A0U3EKK8</accession>
<gene>
    <name evidence="1" type="ORF">sm9_1320</name>
</gene>
<organism evidence="1 2">
    <name type="scientific">Methanobrevibacter millerae</name>
    <dbReference type="NCBI Taxonomy" id="230361"/>
    <lineage>
        <taxon>Archaea</taxon>
        <taxon>Methanobacteriati</taxon>
        <taxon>Methanobacteriota</taxon>
        <taxon>Methanomada group</taxon>
        <taxon>Methanobacteria</taxon>
        <taxon>Methanobacteriales</taxon>
        <taxon>Methanobacteriaceae</taxon>
        <taxon>Methanobrevibacter</taxon>
    </lineage>
</organism>
<sequence length="46" mass="5103">MLYPLLCVIVALYAGFKLADYEETIRDSKIVVGVSLLLFVLSLIIS</sequence>
<keyword evidence="2" id="KW-1185">Reference proteome</keyword>